<protein>
    <recommendedName>
        <fullName evidence="2">JmjC domain-containing protein</fullName>
    </recommendedName>
</protein>
<evidence type="ECO:0000313" key="3">
    <source>
        <dbReference type="EMBL" id="POS83954.1"/>
    </source>
</evidence>
<dbReference type="STRING" id="225359.A0A2S4PPM4"/>
<gene>
    <name evidence="3" type="ORF">EPUL_002981</name>
</gene>
<dbReference type="EMBL" id="PEDP01001259">
    <property type="protein sequence ID" value="POS83954.1"/>
    <property type="molecule type" value="Genomic_DNA"/>
</dbReference>
<accession>A0A2S4PPM4</accession>
<dbReference type="OrthoDB" id="47172at2759"/>
<feature type="coiled-coil region" evidence="1">
    <location>
        <begin position="51"/>
        <end position="78"/>
    </location>
</feature>
<dbReference type="SMART" id="SM00558">
    <property type="entry name" value="JmjC"/>
    <property type="match status" value="1"/>
</dbReference>
<dbReference type="InterPro" id="IPR041667">
    <property type="entry name" value="Cupin_8"/>
</dbReference>
<dbReference type="Pfam" id="PF13621">
    <property type="entry name" value="Cupin_8"/>
    <property type="match status" value="1"/>
</dbReference>
<keyword evidence="1" id="KW-0175">Coiled coil</keyword>
<organism evidence="3 4">
    <name type="scientific">Erysiphe pulchra</name>
    <dbReference type="NCBI Taxonomy" id="225359"/>
    <lineage>
        <taxon>Eukaryota</taxon>
        <taxon>Fungi</taxon>
        <taxon>Dikarya</taxon>
        <taxon>Ascomycota</taxon>
        <taxon>Pezizomycotina</taxon>
        <taxon>Leotiomycetes</taxon>
        <taxon>Erysiphales</taxon>
        <taxon>Erysiphaceae</taxon>
        <taxon>Erysiphe</taxon>
    </lineage>
</organism>
<dbReference type="PANTHER" id="PTHR12461">
    <property type="entry name" value="HYPOXIA-INDUCIBLE FACTOR 1 ALPHA INHIBITOR-RELATED"/>
    <property type="match status" value="1"/>
</dbReference>
<comment type="caution">
    <text evidence="3">The sequence shown here is derived from an EMBL/GenBank/DDBJ whole genome shotgun (WGS) entry which is preliminary data.</text>
</comment>
<evidence type="ECO:0000256" key="1">
    <source>
        <dbReference type="SAM" id="Coils"/>
    </source>
</evidence>
<dbReference type="AlphaFoldDB" id="A0A2S4PPM4"/>
<dbReference type="PROSITE" id="PS51184">
    <property type="entry name" value="JMJC"/>
    <property type="match status" value="1"/>
</dbReference>
<sequence length="500" mass="57074">MERESRILHRKLTEICLTKFCCTERMTKNSSDSSSDASDLKSCGQPILQLLLQLINSIRKLSENNSEISKENREENQNSLILKRLDNLITLATEKFYAFPYKDVPGCWRQLYWEASLLKFSALVILRDLPGSGSLFESSYMDEIVKTIDMAHIMAGPVTSDDIMNSISEIFEILQQIDHSLLSQSPKHGLKRRRSQSQEFLSETFQDAAVGFIPHVTNAIPREQKMPFCLFERHLQHPRNSQLGPEPLIITGAVDHWPAFSCHPWNSQSYLLSLTVGGRRLVPIEVGRSYVDEGWGQKIITFKQFLKTYITLDNPSGSQKEKGYLAQYNLFSQIPLLRNDIAIPDYCFACVPQPHKTSILADKYSQIPQLEEPLINAWLGPPGTITPLHTDPYHNILVQVVGKKYVRLYSPQESKNLYALGIDKNGIDMGNTSNVDIGTLAGWDKTKEEQEEVRQKFPLFQQAEFIDCILEAGECLYIPIGWWHYVRSLSVSFSVSFWFN</sequence>
<keyword evidence="4" id="KW-1185">Reference proteome</keyword>
<evidence type="ECO:0000259" key="2">
    <source>
        <dbReference type="PROSITE" id="PS51184"/>
    </source>
</evidence>
<dbReference type="InterPro" id="IPR003347">
    <property type="entry name" value="JmjC_dom"/>
</dbReference>
<dbReference type="FunFam" id="2.60.120.650:FF:000046">
    <property type="entry name" value="JmjC domain-containing protein D"/>
    <property type="match status" value="1"/>
</dbReference>
<evidence type="ECO:0000313" key="4">
    <source>
        <dbReference type="Proteomes" id="UP000237438"/>
    </source>
</evidence>
<dbReference type="Gene3D" id="2.60.120.650">
    <property type="entry name" value="Cupin"/>
    <property type="match status" value="1"/>
</dbReference>
<feature type="domain" description="JmjC" evidence="2">
    <location>
        <begin position="323"/>
        <end position="500"/>
    </location>
</feature>
<name>A0A2S4PPM4_9PEZI</name>
<dbReference type="Proteomes" id="UP000237438">
    <property type="component" value="Unassembled WGS sequence"/>
</dbReference>
<reference evidence="3 4" key="1">
    <citation type="submission" date="2017-10" db="EMBL/GenBank/DDBJ databases">
        <title>Development of genomic resources for the powdery mildew, Erysiphe pulchra.</title>
        <authorList>
            <person name="Wadl P.A."/>
            <person name="Mack B.M."/>
            <person name="Moore G."/>
            <person name="Beltz S.B."/>
        </authorList>
    </citation>
    <scope>NUCLEOTIDE SEQUENCE [LARGE SCALE GENOMIC DNA]</scope>
    <source>
        <strain evidence="3">Cflorida</strain>
    </source>
</reference>
<dbReference type="SUPFAM" id="SSF51197">
    <property type="entry name" value="Clavaminate synthase-like"/>
    <property type="match status" value="1"/>
</dbReference>
<dbReference type="PANTHER" id="PTHR12461:SF101">
    <property type="entry name" value="TRNA WYBUTOSINE-SYNTHESIZING PROTEIN 4"/>
    <property type="match status" value="1"/>
</dbReference>
<proteinExistence type="predicted"/>